<organism evidence="1 2">
    <name type="scientific">Gossypium australe</name>
    <dbReference type="NCBI Taxonomy" id="47621"/>
    <lineage>
        <taxon>Eukaryota</taxon>
        <taxon>Viridiplantae</taxon>
        <taxon>Streptophyta</taxon>
        <taxon>Embryophyta</taxon>
        <taxon>Tracheophyta</taxon>
        <taxon>Spermatophyta</taxon>
        <taxon>Magnoliopsida</taxon>
        <taxon>eudicotyledons</taxon>
        <taxon>Gunneridae</taxon>
        <taxon>Pentapetalae</taxon>
        <taxon>rosids</taxon>
        <taxon>malvids</taxon>
        <taxon>Malvales</taxon>
        <taxon>Malvaceae</taxon>
        <taxon>Malvoideae</taxon>
        <taxon>Gossypium</taxon>
    </lineage>
</organism>
<name>A0A5B6WWR8_9ROSI</name>
<gene>
    <name evidence="1" type="ORF">EPI10_007161</name>
</gene>
<reference evidence="2" key="1">
    <citation type="journal article" date="2019" name="Plant Biotechnol. J.">
        <title>Genome sequencing of the Australian wild diploid species Gossypium australe highlights disease resistance and delayed gland morphogenesis.</title>
        <authorList>
            <person name="Cai Y."/>
            <person name="Cai X."/>
            <person name="Wang Q."/>
            <person name="Wang P."/>
            <person name="Zhang Y."/>
            <person name="Cai C."/>
            <person name="Xu Y."/>
            <person name="Wang K."/>
            <person name="Zhou Z."/>
            <person name="Wang C."/>
            <person name="Geng S."/>
            <person name="Li B."/>
            <person name="Dong Q."/>
            <person name="Hou Y."/>
            <person name="Wang H."/>
            <person name="Ai P."/>
            <person name="Liu Z."/>
            <person name="Yi F."/>
            <person name="Sun M."/>
            <person name="An G."/>
            <person name="Cheng J."/>
            <person name="Zhang Y."/>
            <person name="Shi Q."/>
            <person name="Xie Y."/>
            <person name="Shi X."/>
            <person name="Chang Y."/>
            <person name="Huang F."/>
            <person name="Chen Y."/>
            <person name="Hong S."/>
            <person name="Mi L."/>
            <person name="Sun Q."/>
            <person name="Zhang L."/>
            <person name="Zhou B."/>
            <person name="Peng R."/>
            <person name="Zhang X."/>
            <person name="Liu F."/>
        </authorList>
    </citation>
    <scope>NUCLEOTIDE SEQUENCE [LARGE SCALE GENOMIC DNA]</scope>
    <source>
        <strain evidence="2">cv. PA1801</strain>
    </source>
</reference>
<protein>
    <submittedName>
        <fullName evidence="1">Uncharacterized protein</fullName>
    </submittedName>
</protein>
<evidence type="ECO:0000313" key="2">
    <source>
        <dbReference type="Proteomes" id="UP000325315"/>
    </source>
</evidence>
<dbReference type="EMBL" id="SMMG02000002">
    <property type="protein sequence ID" value="KAA3485137.1"/>
    <property type="molecule type" value="Genomic_DNA"/>
</dbReference>
<dbReference type="AlphaFoldDB" id="A0A5B6WWR8"/>
<sequence>MAMASMLGSQTLFPVSSKTPFIFGLLLHVPLTQNDNKEGEEWTKSACGMNCSDPKKSKIFHIY</sequence>
<dbReference type="Proteomes" id="UP000325315">
    <property type="component" value="Unassembled WGS sequence"/>
</dbReference>
<proteinExistence type="predicted"/>
<accession>A0A5B6WWR8</accession>
<evidence type="ECO:0000313" key="1">
    <source>
        <dbReference type="EMBL" id="KAA3485137.1"/>
    </source>
</evidence>
<comment type="caution">
    <text evidence="1">The sequence shown here is derived from an EMBL/GenBank/DDBJ whole genome shotgun (WGS) entry which is preliminary data.</text>
</comment>
<keyword evidence="2" id="KW-1185">Reference proteome</keyword>